<organism evidence="2">
    <name type="scientific">marine metagenome</name>
    <dbReference type="NCBI Taxonomy" id="408172"/>
    <lineage>
        <taxon>unclassified sequences</taxon>
        <taxon>metagenomes</taxon>
        <taxon>ecological metagenomes</taxon>
    </lineage>
</organism>
<dbReference type="Gene3D" id="2.30.30.40">
    <property type="entry name" value="SH3 Domains"/>
    <property type="match status" value="1"/>
</dbReference>
<reference evidence="2" key="1">
    <citation type="submission" date="2018-05" db="EMBL/GenBank/DDBJ databases">
        <authorList>
            <person name="Lanie J.A."/>
            <person name="Ng W.-L."/>
            <person name="Kazmierczak K.M."/>
            <person name="Andrzejewski T.M."/>
            <person name="Davidsen T.M."/>
            <person name="Wayne K.J."/>
            <person name="Tettelin H."/>
            <person name="Glass J.I."/>
            <person name="Rusch D."/>
            <person name="Podicherti R."/>
            <person name="Tsui H.-C.T."/>
            <person name="Winkler M.E."/>
        </authorList>
    </citation>
    <scope>NUCLEOTIDE SEQUENCE</scope>
</reference>
<accession>A0A382VUU4</accession>
<feature type="domain" description="SH3b" evidence="1">
    <location>
        <begin position="40"/>
        <end position="81"/>
    </location>
</feature>
<gene>
    <name evidence="2" type="ORF">METZ01_LOCUS402659</name>
</gene>
<feature type="non-terminal residue" evidence="2">
    <location>
        <position position="124"/>
    </location>
</feature>
<name>A0A382VUU4_9ZZZZ</name>
<dbReference type="EMBL" id="UINC01154487">
    <property type="protein sequence ID" value="SVD49805.1"/>
    <property type="molecule type" value="Genomic_DNA"/>
</dbReference>
<dbReference type="Pfam" id="PF08239">
    <property type="entry name" value="SH3_3"/>
    <property type="match status" value="1"/>
</dbReference>
<dbReference type="AlphaFoldDB" id="A0A382VUU4"/>
<evidence type="ECO:0000259" key="1">
    <source>
        <dbReference type="Pfam" id="PF08239"/>
    </source>
</evidence>
<sequence>MRKKYYKYFTAVIVLLSWPFTAALFAKEMTRYIKGLGSPLREQPKISSKVLTKLSRGTEVLSKETKGLWQKVEVGENQGWVMRGQISDVPVGVKKSILSQKIRLQSSSGKRVRLRTFTAVVGVR</sequence>
<protein>
    <recommendedName>
        <fullName evidence="1">SH3b domain-containing protein</fullName>
    </recommendedName>
</protein>
<evidence type="ECO:0000313" key="2">
    <source>
        <dbReference type="EMBL" id="SVD49805.1"/>
    </source>
</evidence>
<dbReference type="InterPro" id="IPR003646">
    <property type="entry name" value="SH3-like_bac-type"/>
</dbReference>
<proteinExistence type="predicted"/>